<dbReference type="Pfam" id="PF01408">
    <property type="entry name" value="GFO_IDH_MocA"/>
    <property type="match status" value="1"/>
</dbReference>
<dbReference type="Gene3D" id="3.40.50.720">
    <property type="entry name" value="NAD(P)-binding Rossmann-like Domain"/>
    <property type="match status" value="1"/>
</dbReference>
<evidence type="ECO:0000259" key="1">
    <source>
        <dbReference type="Pfam" id="PF01408"/>
    </source>
</evidence>
<organism evidence="3 5">
    <name type="scientific">Duncaniella freteri</name>
    <dbReference type="NCBI Taxonomy" id="2530391"/>
    <lineage>
        <taxon>Bacteria</taxon>
        <taxon>Pseudomonadati</taxon>
        <taxon>Bacteroidota</taxon>
        <taxon>Bacteroidia</taxon>
        <taxon>Bacteroidales</taxon>
        <taxon>Muribaculaceae</taxon>
        <taxon>Duncaniella</taxon>
    </lineage>
</organism>
<keyword evidence="5" id="KW-1185">Reference proteome</keyword>
<dbReference type="EMBL" id="SJSA01000002">
    <property type="protein sequence ID" value="TGG36839.1"/>
    <property type="molecule type" value="Genomic_DNA"/>
</dbReference>
<dbReference type="InterPro" id="IPR004104">
    <property type="entry name" value="Gfo/Idh/MocA-like_OxRdtase_C"/>
</dbReference>
<dbReference type="PANTHER" id="PTHR43377">
    <property type="entry name" value="BILIVERDIN REDUCTASE A"/>
    <property type="match status" value="1"/>
</dbReference>
<dbReference type="PANTHER" id="PTHR43377:SF1">
    <property type="entry name" value="BILIVERDIN REDUCTASE A"/>
    <property type="match status" value="1"/>
</dbReference>
<dbReference type="SUPFAM" id="SSF51735">
    <property type="entry name" value="NAD(P)-binding Rossmann-fold domains"/>
    <property type="match status" value="1"/>
</dbReference>
<dbReference type="InterPro" id="IPR036291">
    <property type="entry name" value="NAD(P)-bd_dom_sf"/>
</dbReference>
<name>A0A4Z0V2V1_9BACT</name>
<dbReference type="AlphaFoldDB" id="A0A4Z0V2V1"/>
<dbReference type="GeneID" id="82151249"/>
<dbReference type="Proteomes" id="UP000297635">
    <property type="component" value="Unassembled WGS sequence"/>
</dbReference>
<evidence type="ECO:0000313" key="5">
    <source>
        <dbReference type="Proteomes" id="UP000297635"/>
    </source>
</evidence>
<dbReference type="InterPro" id="IPR051450">
    <property type="entry name" value="Gfo/Idh/MocA_Oxidoreductases"/>
</dbReference>
<dbReference type="Pfam" id="PF02894">
    <property type="entry name" value="GFO_IDH_MocA_C"/>
    <property type="match status" value="1"/>
</dbReference>
<feature type="domain" description="Gfo/Idh/MocA-like oxidoreductase N-terminal" evidence="1">
    <location>
        <begin position="1"/>
        <end position="111"/>
    </location>
</feature>
<dbReference type="Gene3D" id="3.30.360.10">
    <property type="entry name" value="Dihydrodipicolinate Reductase, domain 2"/>
    <property type="match status" value="1"/>
</dbReference>
<accession>A0A4Z0V2V1</accession>
<proteinExistence type="predicted"/>
<protein>
    <submittedName>
        <fullName evidence="3">Gfo/Idh/MocA family oxidoreductase</fullName>
    </submittedName>
</protein>
<evidence type="ECO:0000259" key="2">
    <source>
        <dbReference type="Pfam" id="PF02894"/>
    </source>
</evidence>
<dbReference type="GO" id="GO:0000166">
    <property type="term" value="F:nucleotide binding"/>
    <property type="evidence" value="ECO:0007669"/>
    <property type="project" value="InterPro"/>
</dbReference>
<dbReference type="EMBL" id="SJSA01000003">
    <property type="protein sequence ID" value="TGG35144.1"/>
    <property type="molecule type" value="Genomic_DNA"/>
</dbReference>
<reference evidence="3 5" key="1">
    <citation type="submission" date="2019-02" db="EMBL/GenBank/DDBJ databases">
        <title>Isolation and identification of novel species under the genus Muribaculum.</title>
        <authorList>
            <person name="Miyake S."/>
            <person name="Ding Y."/>
            <person name="Low A."/>
            <person name="Soh M."/>
            <person name="Seedorf H."/>
        </authorList>
    </citation>
    <scope>NUCLEOTIDE SEQUENCE [LARGE SCALE GENOMIC DNA]</scope>
    <source>
        <strain evidence="3 5">TLL-A3</strain>
        <plasmid evidence="3">pTAA-3-1</plasmid>
    </source>
</reference>
<dbReference type="RefSeq" id="WP_135472548.1">
    <property type="nucleotide sequence ID" value="NZ_CASCNC010000026.1"/>
</dbReference>
<dbReference type="SUPFAM" id="SSF55347">
    <property type="entry name" value="Glyceraldehyde-3-phosphate dehydrogenase-like, C-terminal domain"/>
    <property type="match status" value="1"/>
</dbReference>
<geneLocation type="plasmid" evidence="3">
    <name>pTAA-3-1</name>
</geneLocation>
<dbReference type="InterPro" id="IPR000683">
    <property type="entry name" value="Gfo/Idh/MocA-like_OxRdtase_N"/>
</dbReference>
<sequence length="311" mass="35209">MRVLVIGLGSIARKHIAALRNIDPEAEILALRSSIGAPSCDGVRDIYDISAIKGTKIDFAIISTPTSEHLRSLMAARELDCPLFIEKPVHHTLECESVVRELMSSGVLTYVACNLRFLDSIRFIKNAVETRGVAVNEVNVYCGSYLPEWRKDADFRKVYSSVPEMGGGVNIDLIHEIDYLYWIFGIPESVVKVLRNGSSLGIRAVDYANYTMDYGNFCASVVLNYYRRDYKRTLEIVWEDETWLCDLARNMVVRTSDGQVLFRSDDSILDTYEAQLRYFADLVRNNKKESFNTVGDALSVLKICLDDESER</sequence>
<gene>
    <name evidence="4" type="ORF">EZ315_13485</name>
    <name evidence="3" type="ORF">EZ315_15805</name>
</gene>
<comment type="caution">
    <text evidence="3">The sequence shown here is derived from an EMBL/GenBank/DDBJ whole genome shotgun (WGS) entry which is preliminary data.</text>
</comment>
<keyword evidence="3" id="KW-0614">Plasmid</keyword>
<evidence type="ECO:0000313" key="3">
    <source>
        <dbReference type="EMBL" id="TGG35144.1"/>
    </source>
</evidence>
<evidence type="ECO:0000313" key="4">
    <source>
        <dbReference type="EMBL" id="TGG36839.1"/>
    </source>
</evidence>
<feature type="domain" description="Gfo/Idh/MocA-like oxidoreductase C-terminal" evidence="2">
    <location>
        <begin position="162"/>
        <end position="219"/>
    </location>
</feature>